<keyword evidence="2" id="KW-1185">Reference proteome</keyword>
<evidence type="ECO:0000313" key="2">
    <source>
        <dbReference type="Proteomes" id="UP001428341"/>
    </source>
</evidence>
<dbReference type="Proteomes" id="UP001428341">
    <property type="component" value="Unassembled WGS sequence"/>
</dbReference>
<dbReference type="AlphaFoldDB" id="A0AAP0M492"/>
<proteinExistence type="predicted"/>
<gene>
    <name evidence="1" type="ORF">WN944_003166</name>
</gene>
<reference evidence="1 2" key="1">
    <citation type="submission" date="2024-05" db="EMBL/GenBank/DDBJ databases">
        <title>Haplotype-resolved chromosome-level genome assembly of Huyou (Citrus changshanensis).</title>
        <authorList>
            <person name="Miao C."/>
            <person name="Chen W."/>
            <person name="Wu Y."/>
            <person name="Wang L."/>
            <person name="Zhao S."/>
            <person name="Grierson D."/>
            <person name="Xu C."/>
            <person name="Chen K."/>
        </authorList>
    </citation>
    <scope>NUCLEOTIDE SEQUENCE [LARGE SCALE GENOMIC DNA]</scope>
    <source>
        <strain evidence="1">01-14</strain>
        <tissue evidence="1">Leaf</tissue>
    </source>
</reference>
<protein>
    <submittedName>
        <fullName evidence="1">Uncharacterized protein</fullName>
    </submittedName>
</protein>
<organism evidence="1 2">
    <name type="scientific">Citrus x changshan-huyou</name>
    <dbReference type="NCBI Taxonomy" id="2935761"/>
    <lineage>
        <taxon>Eukaryota</taxon>
        <taxon>Viridiplantae</taxon>
        <taxon>Streptophyta</taxon>
        <taxon>Embryophyta</taxon>
        <taxon>Tracheophyta</taxon>
        <taxon>Spermatophyta</taxon>
        <taxon>Magnoliopsida</taxon>
        <taxon>eudicotyledons</taxon>
        <taxon>Gunneridae</taxon>
        <taxon>Pentapetalae</taxon>
        <taxon>rosids</taxon>
        <taxon>malvids</taxon>
        <taxon>Sapindales</taxon>
        <taxon>Rutaceae</taxon>
        <taxon>Aurantioideae</taxon>
        <taxon>Citrus</taxon>
    </lineage>
</organism>
<comment type="caution">
    <text evidence="1">The sequence shown here is derived from an EMBL/GenBank/DDBJ whole genome shotgun (WGS) entry which is preliminary data.</text>
</comment>
<accession>A0AAP0M492</accession>
<dbReference type="EMBL" id="JBCGBO010000006">
    <property type="protein sequence ID" value="KAK9192474.1"/>
    <property type="molecule type" value="Genomic_DNA"/>
</dbReference>
<name>A0AAP0M492_9ROSI</name>
<sequence>MLELIKREKETGIIPDQVIGTYMKLPEAEAIRFEVQGGIACDDDRVGCYENVVSLIKGDESNSKF</sequence>
<evidence type="ECO:0000313" key="1">
    <source>
        <dbReference type="EMBL" id="KAK9192474.1"/>
    </source>
</evidence>